<evidence type="ECO:0008006" key="3">
    <source>
        <dbReference type="Google" id="ProtNLM"/>
    </source>
</evidence>
<name>A0ABY7H2N0_9BACT</name>
<accession>A0ABY7H2N0</accession>
<reference evidence="1" key="1">
    <citation type="submission" date="2022-11" db="EMBL/GenBank/DDBJ databases">
        <title>Minimal conservation of predation-associated metabolite biosynthetic gene clusters underscores biosynthetic potential of Myxococcota including descriptions for ten novel species: Archangium lansinium sp. nov., Myxococcus landrumus sp. nov., Nannocystis bai.</title>
        <authorList>
            <person name="Ahearne A."/>
            <person name="Stevens C."/>
            <person name="Dowd S."/>
        </authorList>
    </citation>
    <scope>NUCLEOTIDE SEQUENCE</scope>
    <source>
        <strain evidence="1">Fl3</strain>
    </source>
</reference>
<sequence>MTNWPLPSLDDHRRHASFVAALRELATDAQAGVQHRLQGLEHLWRDISPTRSLKRRELPRRAIVPTADDVACVARFAVHPSSEVRRWVFQALRHATAHRERSAPVVRGGLVDFSPAVQIHAAVAAHRLGLGEPLEAELLAALDSPTWTVRWYAAAALATTARRDRAAEVFAASYPERRGPHSSEYDFHAETWRKLAVVFDPPTPAIAARLAAGT</sequence>
<dbReference type="Gene3D" id="1.25.10.10">
    <property type="entry name" value="Leucine-rich Repeat Variant"/>
    <property type="match status" value="1"/>
</dbReference>
<dbReference type="InterPro" id="IPR016024">
    <property type="entry name" value="ARM-type_fold"/>
</dbReference>
<dbReference type="SUPFAM" id="SSF48371">
    <property type="entry name" value="ARM repeat"/>
    <property type="match status" value="1"/>
</dbReference>
<keyword evidence="2" id="KW-1185">Reference proteome</keyword>
<organism evidence="1 2">
    <name type="scientific">Nannocystis punicea</name>
    <dbReference type="NCBI Taxonomy" id="2995304"/>
    <lineage>
        <taxon>Bacteria</taxon>
        <taxon>Pseudomonadati</taxon>
        <taxon>Myxococcota</taxon>
        <taxon>Polyangia</taxon>
        <taxon>Nannocystales</taxon>
        <taxon>Nannocystaceae</taxon>
        <taxon>Nannocystis</taxon>
    </lineage>
</organism>
<gene>
    <name evidence="1" type="ORF">O0S08_44595</name>
</gene>
<protein>
    <recommendedName>
        <fullName evidence="3">HEAT repeat-containing protein</fullName>
    </recommendedName>
</protein>
<dbReference type="RefSeq" id="WP_269035608.1">
    <property type="nucleotide sequence ID" value="NZ_CP114040.1"/>
</dbReference>
<dbReference type="Proteomes" id="UP001164459">
    <property type="component" value="Chromosome"/>
</dbReference>
<evidence type="ECO:0000313" key="1">
    <source>
        <dbReference type="EMBL" id="WAS93279.1"/>
    </source>
</evidence>
<evidence type="ECO:0000313" key="2">
    <source>
        <dbReference type="Proteomes" id="UP001164459"/>
    </source>
</evidence>
<proteinExistence type="predicted"/>
<dbReference type="EMBL" id="CP114040">
    <property type="protein sequence ID" value="WAS93279.1"/>
    <property type="molecule type" value="Genomic_DNA"/>
</dbReference>
<dbReference type="InterPro" id="IPR011989">
    <property type="entry name" value="ARM-like"/>
</dbReference>